<dbReference type="Pfam" id="PF12894">
    <property type="entry name" value="ANAPC4_WD40"/>
    <property type="match status" value="1"/>
</dbReference>
<dbReference type="PANTHER" id="PTHR44414">
    <property type="entry name" value="PROTEIN NEDD1"/>
    <property type="match status" value="1"/>
</dbReference>
<reference evidence="3" key="1">
    <citation type="journal article" date="2018" name="Nat. Microbiol.">
        <title>Leveraging single-cell genomics to expand the fungal tree of life.</title>
        <authorList>
            <person name="Ahrendt S.R."/>
            <person name="Quandt C.A."/>
            <person name="Ciobanu D."/>
            <person name="Clum A."/>
            <person name="Salamov A."/>
            <person name="Andreopoulos B."/>
            <person name="Cheng J.F."/>
            <person name="Woyke T."/>
            <person name="Pelin A."/>
            <person name="Henrissat B."/>
            <person name="Reynolds N.K."/>
            <person name="Benny G.L."/>
            <person name="Smith M.E."/>
            <person name="James T.Y."/>
            <person name="Grigoriev I.V."/>
        </authorList>
    </citation>
    <scope>NUCLEOTIDE SEQUENCE [LARGE SCALE GENOMIC DNA]</scope>
    <source>
        <strain evidence="3">Benny S71-1</strain>
    </source>
</reference>
<name>A0A4P9Z145_9FUNG</name>
<dbReference type="GO" id="GO:0036064">
    <property type="term" value="C:ciliary basal body"/>
    <property type="evidence" value="ECO:0007669"/>
    <property type="project" value="TreeGrafter"/>
</dbReference>
<dbReference type="InterPro" id="IPR036322">
    <property type="entry name" value="WD40_repeat_dom_sf"/>
</dbReference>
<proteinExistence type="predicted"/>
<organism evidence="2 3">
    <name type="scientific">Syncephalis pseudoplumigaleata</name>
    <dbReference type="NCBI Taxonomy" id="1712513"/>
    <lineage>
        <taxon>Eukaryota</taxon>
        <taxon>Fungi</taxon>
        <taxon>Fungi incertae sedis</taxon>
        <taxon>Zoopagomycota</taxon>
        <taxon>Zoopagomycotina</taxon>
        <taxon>Zoopagomycetes</taxon>
        <taxon>Zoopagales</taxon>
        <taxon>Piptocephalidaceae</taxon>
        <taxon>Syncephalis</taxon>
    </lineage>
</organism>
<dbReference type="GO" id="GO:0007020">
    <property type="term" value="P:microtubule nucleation"/>
    <property type="evidence" value="ECO:0007669"/>
    <property type="project" value="TreeGrafter"/>
</dbReference>
<feature type="domain" description="Anaphase-promoting complex subunit 4-like WD40" evidence="1">
    <location>
        <begin position="40"/>
        <end position="83"/>
    </location>
</feature>
<sequence length="341" mass="37463">MSSSLLLVTSAANGVKLWSYASPSSNQIKSAGANAPCRLVHAIDKDEAGGNVNAACWSEDGRLLAFTGSDGVVSIYNAESAQLEAIPTEGLRGGIIRRWDRHERRWLDQLSGHRGTITSMALDIDQTHLASVSVSGELLVDNLQKNMQHQYTIPTEQALNAVDYSKFRKSLLLCGGDDGAVHIMDTNRSQTPLKTFHDAHHAPVKGVAFSPFNRYLMCSAGLDKRVVLYDAEKQGAIKTLTTDQPLTTLAFKNDGVTIATGTIQGKLLLFDLRSSSKPLASVWAHEPHPVKSTAFQNALQLRVVEGVIEDCLQDFREEIRADLQNLHLELLRQFHIQRAIQ</sequence>
<dbReference type="Gene3D" id="2.130.10.10">
    <property type="entry name" value="YVTN repeat-like/Quinoprotein amine dehydrogenase"/>
    <property type="match status" value="2"/>
</dbReference>
<dbReference type="InterPro" id="IPR001680">
    <property type="entry name" value="WD40_rpt"/>
</dbReference>
<gene>
    <name evidence="2" type="ORF">SYNPS1DRAFT_22130</name>
</gene>
<dbReference type="EMBL" id="KZ989540">
    <property type="protein sequence ID" value="RKP26015.1"/>
    <property type="molecule type" value="Genomic_DNA"/>
</dbReference>
<dbReference type="SUPFAM" id="SSF50978">
    <property type="entry name" value="WD40 repeat-like"/>
    <property type="match status" value="1"/>
</dbReference>
<dbReference type="Pfam" id="PF00400">
    <property type="entry name" value="WD40"/>
    <property type="match status" value="2"/>
</dbReference>
<dbReference type="GO" id="GO:0000278">
    <property type="term" value="P:mitotic cell cycle"/>
    <property type="evidence" value="ECO:0007669"/>
    <property type="project" value="TreeGrafter"/>
</dbReference>
<dbReference type="SMART" id="SM00320">
    <property type="entry name" value="WD40"/>
    <property type="match status" value="5"/>
</dbReference>
<evidence type="ECO:0000259" key="1">
    <source>
        <dbReference type="Pfam" id="PF12894"/>
    </source>
</evidence>
<dbReference type="InterPro" id="IPR052818">
    <property type="entry name" value="NEDD1_Spindle_Assembly"/>
</dbReference>
<dbReference type="GO" id="GO:0000922">
    <property type="term" value="C:spindle pole"/>
    <property type="evidence" value="ECO:0007669"/>
    <property type="project" value="TreeGrafter"/>
</dbReference>
<keyword evidence="3" id="KW-1185">Reference proteome</keyword>
<dbReference type="GO" id="GO:0005737">
    <property type="term" value="C:cytoplasm"/>
    <property type="evidence" value="ECO:0007669"/>
    <property type="project" value="TreeGrafter"/>
</dbReference>
<dbReference type="OrthoDB" id="1602884at2759"/>
<evidence type="ECO:0000313" key="3">
    <source>
        <dbReference type="Proteomes" id="UP000278143"/>
    </source>
</evidence>
<dbReference type="AlphaFoldDB" id="A0A4P9Z145"/>
<dbReference type="Proteomes" id="UP000278143">
    <property type="component" value="Unassembled WGS sequence"/>
</dbReference>
<evidence type="ECO:0000313" key="2">
    <source>
        <dbReference type="EMBL" id="RKP26015.1"/>
    </source>
</evidence>
<dbReference type="InterPro" id="IPR024977">
    <property type="entry name" value="Apc4-like_WD40_dom"/>
</dbReference>
<dbReference type="PANTHER" id="PTHR44414:SF1">
    <property type="entry name" value="PROTEIN NEDD1"/>
    <property type="match status" value="1"/>
</dbReference>
<dbReference type="GO" id="GO:0005814">
    <property type="term" value="C:centriole"/>
    <property type="evidence" value="ECO:0007669"/>
    <property type="project" value="TreeGrafter"/>
</dbReference>
<protein>
    <submittedName>
        <fullName evidence="2">WD40-repeat-containing domain protein</fullName>
    </submittedName>
</protein>
<dbReference type="GO" id="GO:0043015">
    <property type="term" value="F:gamma-tubulin binding"/>
    <property type="evidence" value="ECO:0007669"/>
    <property type="project" value="TreeGrafter"/>
</dbReference>
<accession>A0A4P9Z145</accession>
<dbReference type="InterPro" id="IPR015943">
    <property type="entry name" value="WD40/YVTN_repeat-like_dom_sf"/>
</dbReference>